<feature type="transmembrane region" description="Helical" evidence="1">
    <location>
        <begin position="153"/>
        <end position="175"/>
    </location>
</feature>
<gene>
    <name evidence="2" type="ORF">JN11_03677</name>
</gene>
<sequence>MSLANIMNYLSLFSGLLPVIAAFYNYKYLDRVLKVIAIFFIVSTFFDFLLFITPILGVKNNSPFIHLFMVIYVAFFGWIYYNSYQIPILKKITVILSILALIAIGYNALDGSNLMSFPTVSYTSLSVVFNILSLLFFYQLLNGTEFTHIEKQAMFWFNSGVLFYFGINIFLFMLFERIVSHHGGDLWLIHDITNIIANVLYSVALLCKPQKT</sequence>
<reference evidence="2 3" key="1">
    <citation type="submission" date="2019-07" db="EMBL/GenBank/DDBJ databases">
        <title>Genomic Encyclopedia of Archaeal and Bacterial Type Strains, Phase II (KMG-II): from individual species to whole genera.</title>
        <authorList>
            <person name="Goeker M."/>
        </authorList>
    </citation>
    <scope>NUCLEOTIDE SEQUENCE [LARGE SCALE GENOMIC DNA]</scope>
    <source>
        <strain evidence="2 3">ATCC BAA-1854</strain>
    </source>
</reference>
<keyword evidence="1" id="KW-1133">Transmembrane helix</keyword>
<feature type="transmembrane region" description="Helical" evidence="1">
    <location>
        <begin position="187"/>
        <end position="207"/>
    </location>
</feature>
<feature type="transmembrane region" description="Helical" evidence="1">
    <location>
        <begin position="64"/>
        <end position="81"/>
    </location>
</feature>
<keyword evidence="1" id="KW-0472">Membrane</keyword>
<keyword evidence="1" id="KW-0812">Transmembrane</keyword>
<dbReference type="AlphaFoldDB" id="A0A562TVV5"/>
<name>A0A562TVV5_9SPHI</name>
<feature type="transmembrane region" description="Helical" evidence="1">
    <location>
        <begin position="6"/>
        <end position="24"/>
    </location>
</feature>
<feature type="transmembrane region" description="Helical" evidence="1">
    <location>
        <begin position="36"/>
        <end position="58"/>
    </location>
</feature>
<evidence type="ECO:0000313" key="3">
    <source>
        <dbReference type="Proteomes" id="UP000317010"/>
    </source>
</evidence>
<feature type="transmembrane region" description="Helical" evidence="1">
    <location>
        <begin position="121"/>
        <end position="141"/>
    </location>
</feature>
<evidence type="ECO:0000313" key="2">
    <source>
        <dbReference type="EMBL" id="TWI97216.1"/>
    </source>
</evidence>
<evidence type="ECO:0000256" key="1">
    <source>
        <dbReference type="SAM" id="Phobius"/>
    </source>
</evidence>
<evidence type="ECO:0008006" key="4">
    <source>
        <dbReference type="Google" id="ProtNLM"/>
    </source>
</evidence>
<organism evidence="2 3">
    <name type="scientific">Mucilaginibacter frigoritolerans</name>
    <dbReference type="NCBI Taxonomy" id="652788"/>
    <lineage>
        <taxon>Bacteria</taxon>
        <taxon>Pseudomonadati</taxon>
        <taxon>Bacteroidota</taxon>
        <taxon>Sphingobacteriia</taxon>
        <taxon>Sphingobacteriales</taxon>
        <taxon>Sphingobacteriaceae</taxon>
        <taxon>Mucilaginibacter</taxon>
    </lineage>
</organism>
<accession>A0A562TVV5</accession>
<proteinExistence type="predicted"/>
<protein>
    <recommendedName>
        <fullName evidence="4">YhhN-like protein</fullName>
    </recommendedName>
</protein>
<keyword evidence="3" id="KW-1185">Reference proteome</keyword>
<feature type="transmembrane region" description="Helical" evidence="1">
    <location>
        <begin position="88"/>
        <end position="109"/>
    </location>
</feature>
<dbReference type="Proteomes" id="UP000317010">
    <property type="component" value="Unassembled WGS sequence"/>
</dbReference>
<comment type="caution">
    <text evidence="2">The sequence shown here is derived from an EMBL/GenBank/DDBJ whole genome shotgun (WGS) entry which is preliminary data.</text>
</comment>
<dbReference type="EMBL" id="VLLI01000011">
    <property type="protein sequence ID" value="TWI97216.1"/>
    <property type="molecule type" value="Genomic_DNA"/>
</dbReference>